<geneLocation type="plasmid" evidence="2 3">
    <name>pCadTS8_1</name>
</geneLocation>
<evidence type="ECO:0000259" key="1">
    <source>
        <dbReference type="Pfam" id="PF13006"/>
    </source>
</evidence>
<dbReference type="EMBL" id="CP109966">
    <property type="protein sequence ID" value="WAJ71885.1"/>
    <property type="molecule type" value="Genomic_DNA"/>
</dbReference>
<reference evidence="2" key="1">
    <citation type="submission" date="2022-10" db="EMBL/GenBank/DDBJ databases">
        <title>Catenovulum adriacola sp. nov. isolated in the Harbour of Susak.</title>
        <authorList>
            <person name="Schoch T."/>
            <person name="Reich S.J."/>
            <person name="Stoeferle S."/>
            <person name="Flaiz M."/>
            <person name="Kazda M."/>
            <person name="Riedel C.U."/>
            <person name="Duerre P."/>
        </authorList>
    </citation>
    <scope>NUCLEOTIDE SEQUENCE</scope>
    <source>
        <strain evidence="2">TS8</strain>
        <plasmid evidence="2">pCadTS8_1</plasmid>
    </source>
</reference>
<proteinExistence type="predicted"/>
<name>A0ABY7AQQ6_9ALTE</name>
<keyword evidence="2" id="KW-0614">Plasmid</keyword>
<dbReference type="Pfam" id="PF13006">
    <property type="entry name" value="Nterm_IS4"/>
    <property type="match status" value="1"/>
</dbReference>
<evidence type="ECO:0000313" key="3">
    <source>
        <dbReference type="Proteomes" id="UP001163726"/>
    </source>
</evidence>
<feature type="domain" description="Transposase IS4 N-terminal" evidence="1">
    <location>
        <begin position="20"/>
        <end position="109"/>
    </location>
</feature>
<dbReference type="PANTHER" id="PTHR37529">
    <property type="entry name" value="TRANSPOSASE INSG FOR INSERTION SEQUENCE ELEMENT IS4-RELATED"/>
    <property type="match status" value="1"/>
</dbReference>
<dbReference type="PANTHER" id="PTHR37529:SF1">
    <property type="entry name" value="TRANSPOSASE INSG FOR INSERTION SEQUENCE ELEMENT IS4-RELATED"/>
    <property type="match status" value="1"/>
</dbReference>
<accession>A0ABY7AQQ6</accession>
<organism evidence="2 3">
    <name type="scientific">Catenovulum adriaticum</name>
    <dbReference type="NCBI Taxonomy" id="2984846"/>
    <lineage>
        <taxon>Bacteria</taxon>
        <taxon>Pseudomonadati</taxon>
        <taxon>Pseudomonadota</taxon>
        <taxon>Gammaproteobacteria</taxon>
        <taxon>Alteromonadales</taxon>
        <taxon>Alteromonadaceae</taxon>
        <taxon>Catenovulum</taxon>
    </lineage>
</organism>
<dbReference type="Proteomes" id="UP001163726">
    <property type="component" value="Plasmid pCadTS8_1"/>
</dbReference>
<evidence type="ECO:0000313" key="2">
    <source>
        <dbReference type="EMBL" id="WAJ71885.1"/>
    </source>
</evidence>
<sequence>MRLEQAFCKTITTNQPVYTFEKLNQFLDPDFVQQGFEKAGVATVRKRRLPLEAVMWSVIGMSLYRQQSVWDLVTQMDLMLLGQNKLVAPSVVVQARLRLGAESVKQVFKFMAKHDYQISKLDSWCGLNLLAVDGVVWRL</sequence>
<dbReference type="InterPro" id="IPR024473">
    <property type="entry name" value="Transposases_IS4_N"/>
</dbReference>
<protein>
    <submittedName>
        <fullName evidence="2">Transposase domain-containing protein</fullName>
    </submittedName>
</protein>
<keyword evidence="3" id="KW-1185">Reference proteome</keyword>
<gene>
    <name evidence="2" type="ORF">OLW01_14245</name>
</gene>
<dbReference type="RefSeq" id="WP_268076606.1">
    <property type="nucleotide sequence ID" value="NZ_CP109966.1"/>
</dbReference>